<feature type="chain" id="PRO_5038023042" evidence="1">
    <location>
        <begin position="31"/>
        <end position="105"/>
    </location>
</feature>
<proteinExistence type="predicted"/>
<dbReference type="AlphaFoldDB" id="A0A915D294"/>
<dbReference type="WBParaSite" id="jg14624">
    <property type="protein sequence ID" value="jg14624"/>
    <property type="gene ID" value="jg14624"/>
</dbReference>
<protein>
    <submittedName>
        <fullName evidence="3">Uncharacterized protein</fullName>
    </submittedName>
</protein>
<evidence type="ECO:0000256" key="1">
    <source>
        <dbReference type="SAM" id="SignalP"/>
    </source>
</evidence>
<accession>A0A915D294</accession>
<name>A0A915D294_9BILA</name>
<feature type="signal peptide" evidence="1">
    <location>
        <begin position="1"/>
        <end position="30"/>
    </location>
</feature>
<dbReference type="Proteomes" id="UP000887574">
    <property type="component" value="Unplaced"/>
</dbReference>
<organism evidence="2 3">
    <name type="scientific">Ditylenchus dipsaci</name>
    <dbReference type="NCBI Taxonomy" id="166011"/>
    <lineage>
        <taxon>Eukaryota</taxon>
        <taxon>Metazoa</taxon>
        <taxon>Ecdysozoa</taxon>
        <taxon>Nematoda</taxon>
        <taxon>Chromadorea</taxon>
        <taxon>Rhabditida</taxon>
        <taxon>Tylenchina</taxon>
        <taxon>Tylenchomorpha</taxon>
        <taxon>Sphaerularioidea</taxon>
        <taxon>Anguinidae</taxon>
        <taxon>Anguininae</taxon>
        <taxon>Ditylenchus</taxon>
    </lineage>
</organism>
<evidence type="ECO:0000313" key="2">
    <source>
        <dbReference type="Proteomes" id="UP000887574"/>
    </source>
</evidence>
<sequence length="105" mass="11312">MVACRQFTFLMVSIFGALLLGSMMVQDSEAQYLGYGYGAWPYYSSLYGAWPYSSYYSGYGLGLGLWGKRSAGFGPSESDSSVVGTNNVLDAAQGPHSLLDGLKNH</sequence>
<keyword evidence="2" id="KW-1185">Reference proteome</keyword>
<evidence type="ECO:0000313" key="3">
    <source>
        <dbReference type="WBParaSite" id="jg14624"/>
    </source>
</evidence>
<reference evidence="3" key="1">
    <citation type="submission" date="2022-11" db="UniProtKB">
        <authorList>
            <consortium name="WormBaseParasite"/>
        </authorList>
    </citation>
    <scope>IDENTIFICATION</scope>
</reference>
<keyword evidence="1" id="KW-0732">Signal</keyword>